<evidence type="ECO:0000313" key="1">
    <source>
        <dbReference type="EMBL" id="GJE08636.1"/>
    </source>
</evidence>
<reference evidence="1" key="1">
    <citation type="journal article" date="2021" name="Front. Microbiol.">
        <title>Comprehensive Comparative Genomics and Phenotyping of Methylobacterium Species.</title>
        <authorList>
            <person name="Alessa O."/>
            <person name="Ogura Y."/>
            <person name="Fujitani Y."/>
            <person name="Takami H."/>
            <person name="Hayashi T."/>
            <person name="Sahin N."/>
            <person name="Tani A."/>
        </authorList>
    </citation>
    <scope>NUCLEOTIDE SEQUENCE</scope>
    <source>
        <strain evidence="1">LMG 23639</strain>
    </source>
</reference>
<gene>
    <name evidence="1" type="ORF">AOPFMNJM_3979</name>
</gene>
<dbReference type="EMBL" id="BPQR01000084">
    <property type="protein sequence ID" value="GJE08636.1"/>
    <property type="molecule type" value="Genomic_DNA"/>
</dbReference>
<evidence type="ECO:0008006" key="3">
    <source>
        <dbReference type="Google" id="ProtNLM"/>
    </source>
</evidence>
<sequence>MAITRADLVAAFPEFGNETVYPQTQIDFWLQQATKLYSETRLGASYTLAVLLFVAHNIVLSARAANAGVGGAAGLSLAPVTSKSVGGVSKSMDVSLTAYAGAGPYNATPYGQRLYGLLRSMATGPRYSVHPAVLAVRFGRRFV</sequence>
<accession>A0ABQ4SZJ8</accession>
<evidence type="ECO:0000313" key="2">
    <source>
        <dbReference type="Proteomes" id="UP001055102"/>
    </source>
</evidence>
<name>A0ABQ4SZJ8_9HYPH</name>
<proteinExistence type="predicted"/>
<keyword evidence="2" id="KW-1185">Reference proteome</keyword>
<comment type="caution">
    <text evidence="1">The sequence shown here is derived from an EMBL/GenBank/DDBJ whole genome shotgun (WGS) entry which is preliminary data.</text>
</comment>
<dbReference type="InterPro" id="IPR025127">
    <property type="entry name" value="DUF4054"/>
</dbReference>
<reference evidence="1" key="2">
    <citation type="submission" date="2021-08" db="EMBL/GenBank/DDBJ databases">
        <authorList>
            <person name="Tani A."/>
            <person name="Ola A."/>
            <person name="Ogura Y."/>
            <person name="Katsura K."/>
            <person name="Hayashi T."/>
        </authorList>
    </citation>
    <scope>NUCLEOTIDE SEQUENCE</scope>
    <source>
        <strain evidence="1">LMG 23639</strain>
    </source>
</reference>
<protein>
    <recommendedName>
        <fullName evidence="3">DUF4054 domain-containing protein</fullName>
    </recommendedName>
</protein>
<dbReference type="Proteomes" id="UP001055102">
    <property type="component" value="Unassembled WGS sequence"/>
</dbReference>
<dbReference type="Pfam" id="PF13262">
    <property type="entry name" value="DUF4054"/>
    <property type="match status" value="1"/>
</dbReference>
<dbReference type="RefSeq" id="WP_238278507.1">
    <property type="nucleotide sequence ID" value="NZ_BPQR01000084.1"/>
</dbReference>
<organism evidence="1 2">
    <name type="scientific">Methylobacterium jeotgali</name>
    <dbReference type="NCBI Taxonomy" id="381630"/>
    <lineage>
        <taxon>Bacteria</taxon>
        <taxon>Pseudomonadati</taxon>
        <taxon>Pseudomonadota</taxon>
        <taxon>Alphaproteobacteria</taxon>
        <taxon>Hyphomicrobiales</taxon>
        <taxon>Methylobacteriaceae</taxon>
        <taxon>Methylobacterium</taxon>
    </lineage>
</organism>